<dbReference type="AlphaFoldDB" id="A0A9W6ZIV3"/>
<protein>
    <submittedName>
        <fullName evidence="2">Uncharacterized protein</fullName>
    </submittedName>
</protein>
<name>A0A9W6ZIV3_9STRA</name>
<gene>
    <name evidence="2" type="ORF">TrRE_jg7859</name>
</gene>
<keyword evidence="3" id="KW-1185">Reference proteome</keyword>
<evidence type="ECO:0000313" key="2">
    <source>
        <dbReference type="EMBL" id="GMH55197.1"/>
    </source>
</evidence>
<feature type="region of interest" description="Disordered" evidence="1">
    <location>
        <begin position="1"/>
        <end position="22"/>
    </location>
</feature>
<dbReference type="OrthoDB" id="187176at2759"/>
<organism evidence="2 3">
    <name type="scientific">Triparma retinervis</name>
    <dbReference type="NCBI Taxonomy" id="2557542"/>
    <lineage>
        <taxon>Eukaryota</taxon>
        <taxon>Sar</taxon>
        <taxon>Stramenopiles</taxon>
        <taxon>Ochrophyta</taxon>
        <taxon>Bolidophyceae</taxon>
        <taxon>Parmales</taxon>
        <taxon>Triparmaceae</taxon>
        <taxon>Triparma</taxon>
    </lineage>
</organism>
<dbReference type="Proteomes" id="UP001165082">
    <property type="component" value="Unassembled WGS sequence"/>
</dbReference>
<proteinExistence type="predicted"/>
<evidence type="ECO:0000256" key="1">
    <source>
        <dbReference type="SAM" id="MobiDB-lite"/>
    </source>
</evidence>
<accession>A0A9W6ZIV3</accession>
<sequence length="457" mass="52795">MVERKLSRASTEASSDFSEPDFDDDILVERKGALQEFIPGEEYGEPKLLVGDGEGEILEVSSQREFGKFKNVLKNKGSWHSCSMTNSKKHNMKSTDWVEHVVLDFGGEGDDIYEIDYCWLRNDHSSAYQLSYKDQHGEWILYVPWKEVKPYEFITVKKRALAAELKLEVKGSRVWDASWVMIKIYGRPDPVTNFMRELKKQLYARDDLEHLRELIRQGGDLHLQATEEMKEAMLLRSIMALREECKLAMMARDLHLLESLVKEARENNMQNDITVLQAGDVLGELIQERNFVQNHPAFKMLRKAEIDNTSATKYLGYLIDCGYECLFGLASLSLRNDNGWSVEDALKNKVAIRSAVHRERIAKIIPRIKLQKQDSRSLSKFLFSIGLQKNDVKRYMRNMWDMKKLDTMFDLLNCDRKELKELEFKEGHIESILMIADGQHSKFPVEDVIITGVLGGV</sequence>
<evidence type="ECO:0000313" key="3">
    <source>
        <dbReference type="Proteomes" id="UP001165082"/>
    </source>
</evidence>
<reference evidence="2" key="1">
    <citation type="submission" date="2022-07" db="EMBL/GenBank/DDBJ databases">
        <title>Genome analysis of Parmales, a sister group of diatoms, reveals the evolutionary specialization of diatoms from phago-mixotrophs to photoautotrophs.</title>
        <authorList>
            <person name="Ban H."/>
            <person name="Sato S."/>
            <person name="Yoshikawa S."/>
            <person name="Kazumasa Y."/>
            <person name="Nakamura Y."/>
            <person name="Ichinomiya M."/>
            <person name="Saitoh K."/>
            <person name="Sato N."/>
            <person name="Blanc-Mathieu R."/>
            <person name="Endo H."/>
            <person name="Kuwata A."/>
            <person name="Ogata H."/>
        </authorList>
    </citation>
    <scope>NUCLEOTIDE SEQUENCE</scope>
</reference>
<comment type="caution">
    <text evidence="2">The sequence shown here is derived from an EMBL/GenBank/DDBJ whole genome shotgun (WGS) entry which is preliminary data.</text>
</comment>
<dbReference type="EMBL" id="BRXZ01000830">
    <property type="protein sequence ID" value="GMH55197.1"/>
    <property type="molecule type" value="Genomic_DNA"/>
</dbReference>